<evidence type="ECO:0000256" key="2">
    <source>
        <dbReference type="ARBA" id="ARBA00005300"/>
    </source>
</evidence>
<dbReference type="SUPFAM" id="SSF53098">
    <property type="entry name" value="Ribonuclease H-like"/>
    <property type="match status" value="1"/>
</dbReference>
<dbReference type="GO" id="GO:0046872">
    <property type="term" value="F:metal ion binding"/>
    <property type="evidence" value="ECO:0007669"/>
    <property type="project" value="UniProtKB-KW"/>
</dbReference>
<keyword evidence="5" id="KW-0479">Metal-binding</keyword>
<protein>
    <recommendedName>
        <fullName evidence="3">ribonuclease H</fullName>
        <ecNumber evidence="3">3.1.26.4</ecNumber>
    </recommendedName>
</protein>
<comment type="catalytic activity">
    <reaction evidence="1">
        <text>Endonucleolytic cleavage to 5'-phosphomonoester.</text>
        <dbReference type="EC" id="3.1.26.4"/>
    </reaction>
</comment>
<evidence type="ECO:0000256" key="7">
    <source>
        <dbReference type="ARBA" id="ARBA00022801"/>
    </source>
</evidence>
<dbReference type="InterPro" id="IPR036397">
    <property type="entry name" value="RNaseH_sf"/>
</dbReference>
<proteinExistence type="inferred from homology"/>
<dbReference type="OrthoDB" id="2898134at2759"/>
<dbReference type="EC" id="3.1.26.4" evidence="3"/>
<dbReference type="Gene3D" id="3.30.420.10">
    <property type="entry name" value="Ribonuclease H-like superfamily/Ribonuclease H"/>
    <property type="match status" value="1"/>
</dbReference>
<evidence type="ECO:0000256" key="4">
    <source>
        <dbReference type="ARBA" id="ARBA00022722"/>
    </source>
</evidence>
<dbReference type="AlphaFoldDB" id="A0A0D0CPM8"/>
<feature type="domain" description="RNase H type-1" evidence="9">
    <location>
        <begin position="34"/>
        <end position="164"/>
    </location>
</feature>
<evidence type="ECO:0000256" key="1">
    <source>
        <dbReference type="ARBA" id="ARBA00000077"/>
    </source>
</evidence>
<dbReference type="PROSITE" id="PS50879">
    <property type="entry name" value="RNASE_H_1"/>
    <property type="match status" value="1"/>
</dbReference>
<keyword evidence="6" id="KW-0255">Endonuclease</keyword>
<reference evidence="10 11" key="1">
    <citation type="submission" date="2014-04" db="EMBL/GenBank/DDBJ databases">
        <title>Evolutionary Origins and Diversification of the Mycorrhizal Mutualists.</title>
        <authorList>
            <consortium name="DOE Joint Genome Institute"/>
            <consortium name="Mycorrhizal Genomics Consortium"/>
            <person name="Kohler A."/>
            <person name="Kuo A."/>
            <person name="Nagy L.G."/>
            <person name="Floudas D."/>
            <person name="Copeland A."/>
            <person name="Barry K.W."/>
            <person name="Cichocki N."/>
            <person name="Veneault-Fourrey C."/>
            <person name="LaButti K."/>
            <person name="Lindquist E.A."/>
            <person name="Lipzen A."/>
            <person name="Lundell T."/>
            <person name="Morin E."/>
            <person name="Murat C."/>
            <person name="Riley R."/>
            <person name="Ohm R."/>
            <person name="Sun H."/>
            <person name="Tunlid A."/>
            <person name="Henrissat B."/>
            <person name="Grigoriev I.V."/>
            <person name="Hibbett D.S."/>
            <person name="Martin F."/>
        </authorList>
    </citation>
    <scope>NUCLEOTIDE SEQUENCE [LARGE SCALE GENOMIC DNA]</scope>
    <source>
        <strain evidence="10 11">FD-317 M1</strain>
    </source>
</reference>
<dbReference type="EMBL" id="KN834773">
    <property type="protein sequence ID" value="KIK60832.1"/>
    <property type="molecule type" value="Genomic_DNA"/>
</dbReference>
<dbReference type="Proteomes" id="UP000053593">
    <property type="component" value="Unassembled WGS sequence"/>
</dbReference>
<organism evidence="10 11">
    <name type="scientific">Collybiopsis luxurians FD-317 M1</name>
    <dbReference type="NCBI Taxonomy" id="944289"/>
    <lineage>
        <taxon>Eukaryota</taxon>
        <taxon>Fungi</taxon>
        <taxon>Dikarya</taxon>
        <taxon>Basidiomycota</taxon>
        <taxon>Agaricomycotina</taxon>
        <taxon>Agaricomycetes</taxon>
        <taxon>Agaricomycetidae</taxon>
        <taxon>Agaricales</taxon>
        <taxon>Marasmiineae</taxon>
        <taxon>Omphalotaceae</taxon>
        <taxon>Collybiopsis</taxon>
        <taxon>Collybiopsis luxurians</taxon>
    </lineage>
</organism>
<dbReference type="InterPro" id="IPR050092">
    <property type="entry name" value="RNase_H"/>
</dbReference>
<accession>A0A0D0CPM8</accession>
<comment type="similarity">
    <text evidence="2">Belongs to the RNase H family.</text>
</comment>
<gene>
    <name evidence="10" type="ORF">GYMLUDRAFT_243994</name>
</gene>
<dbReference type="GO" id="GO:0003676">
    <property type="term" value="F:nucleic acid binding"/>
    <property type="evidence" value="ECO:0007669"/>
    <property type="project" value="InterPro"/>
</dbReference>
<name>A0A0D0CPM8_9AGAR</name>
<feature type="compositionally biased region" description="Polar residues" evidence="8">
    <location>
        <begin position="206"/>
        <end position="226"/>
    </location>
</feature>
<evidence type="ECO:0000256" key="5">
    <source>
        <dbReference type="ARBA" id="ARBA00022723"/>
    </source>
</evidence>
<keyword evidence="11" id="KW-1185">Reference proteome</keyword>
<dbReference type="InterPro" id="IPR012337">
    <property type="entry name" value="RNaseH-like_sf"/>
</dbReference>
<feature type="region of interest" description="Disordered" evidence="8">
    <location>
        <begin position="197"/>
        <end position="226"/>
    </location>
</feature>
<evidence type="ECO:0000256" key="8">
    <source>
        <dbReference type="SAM" id="MobiDB-lite"/>
    </source>
</evidence>
<dbReference type="InterPro" id="IPR002156">
    <property type="entry name" value="RNaseH_domain"/>
</dbReference>
<dbReference type="GO" id="GO:0004523">
    <property type="term" value="F:RNA-DNA hybrid ribonuclease activity"/>
    <property type="evidence" value="ECO:0007669"/>
    <property type="project" value="UniProtKB-EC"/>
</dbReference>
<dbReference type="PANTHER" id="PTHR10642">
    <property type="entry name" value="RIBONUCLEASE H1"/>
    <property type="match status" value="1"/>
</dbReference>
<evidence type="ECO:0000313" key="11">
    <source>
        <dbReference type="Proteomes" id="UP000053593"/>
    </source>
</evidence>
<dbReference type="Pfam" id="PF00075">
    <property type="entry name" value="RNase_H"/>
    <property type="match status" value="1"/>
</dbReference>
<keyword evidence="7" id="KW-0378">Hydrolase</keyword>
<dbReference type="GO" id="GO:0043137">
    <property type="term" value="P:DNA replication, removal of RNA primer"/>
    <property type="evidence" value="ECO:0007669"/>
    <property type="project" value="TreeGrafter"/>
</dbReference>
<evidence type="ECO:0000256" key="6">
    <source>
        <dbReference type="ARBA" id="ARBA00022759"/>
    </source>
</evidence>
<dbReference type="PANTHER" id="PTHR10642:SF26">
    <property type="entry name" value="RIBONUCLEASE H1"/>
    <property type="match status" value="1"/>
</dbReference>
<sequence>MLTDFNRKVHALHSEKPSNDSALLKLYGHAAALQSSPLKVYIDGSWIGNSSSHLQAGTGIYFGPGSDSSNTLACWVTGTQTNNCAEIYSNLVTLQKTPLSRLLEIYTDSMYLIRSLAYWAIHNSQQGDGILDQGSGCPSLTHVHGHFGNIHNKCADKLAKQGALLPPLAPHSPLDFFANLVPLLFHSASTGIPKVYTSLPEHDSPPSCTDHPTVSPTSHWGHANTRSRQSSFLSDLEKAAGGGVSHSGLSTNMFGILALLAAKSGFDADHLWEEKAKEDSIPMPSPPSLHPIFNSDITEDAIATIKSFLKESHHSDSMGVDDSTYTLLMGIDNDSLRDVFAESFGETKFSTAWLRAVIVAVFKIGKDPLKLENYCAIALECCILKFVSLLRLLKLAQVLDQVGIIPPSQN</sequence>
<keyword evidence="4" id="KW-0540">Nuclease</keyword>
<evidence type="ECO:0000259" key="9">
    <source>
        <dbReference type="PROSITE" id="PS50879"/>
    </source>
</evidence>
<evidence type="ECO:0000313" key="10">
    <source>
        <dbReference type="EMBL" id="KIK60832.1"/>
    </source>
</evidence>
<dbReference type="HOGENOM" id="CLU_670948_0_0_1"/>
<evidence type="ECO:0000256" key="3">
    <source>
        <dbReference type="ARBA" id="ARBA00012180"/>
    </source>
</evidence>